<feature type="domain" description="DUF1468" evidence="2">
    <location>
        <begin position="26"/>
        <end position="162"/>
    </location>
</feature>
<feature type="transmembrane region" description="Helical" evidence="1">
    <location>
        <begin position="21"/>
        <end position="44"/>
    </location>
</feature>
<proteinExistence type="predicted"/>
<organism evidence="3 4">
    <name type="scientific">Sediminivirga luteola</name>
    <dbReference type="NCBI Taxonomy" id="1774748"/>
    <lineage>
        <taxon>Bacteria</taxon>
        <taxon>Bacillati</taxon>
        <taxon>Actinomycetota</taxon>
        <taxon>Actinomycetes</taxon>
        <taxon>Micrococcales</taxon>
        <taxon>Brevibacteriaceae</taxon>
        <taxon>Sediminivirga</taxon>
    </lineage>
</organism>
<dbReference type="InterPro" id="IPR009936">
    <property type="entry name" value="DUF1468"/>
</dbReference>
<evidence type="ECO:0000313" key="4">
    <source>
        <dbReference type="Proteomes" id="UP000616114"/>
    </source>
</evidence>
<evidence type="ECO:0000313" key="3">
    <source>
        <dbReference type="EMBL" id="GGA22044.1"/>
    </source>
</evidence>
<evidence type="ECO:0000259" key="2">
    <source>
        <dbReference type="Pfam" id="PF07331"/>
    </source>
</evidence>
<dbReference type="AlphaFoldDB" id="A0A8J2TZW1"/>
<evidence type="ECO:0000256" key="1">
    <source>
        <dbReference type="SAM" id="Phobius"/>
    </source>
</evidence>
<keyword evidence="1" id="KW-1133">Transmembrane helix</keyword>
<accession>A0A8J2TZW1</accession>
<keyword evidence="1" id="KW-0472">Membrane</keyword>
<comment type="caution">
    <text evidence="3">The sequence shown here is derived from an EMBL/GenBank/DDBJ whole genome shotgun (WGS) entry which is preliminary data.</text>
</comment>
<reference evidence="3" key="1">
    <citation type="journal article" date="2014" name="Int. J. Syst. Evol. Microbiol.">
        <title>Complete genome sequence of Corynebacterium casei LMG S-19264T (=DSM 44701T), isolated from a smear-ripened cheese.</title>
        <authorList>
            <consortium name="US DOE Joint Genome Institute (JGI-PGF)"/>
            <person name="Walter F."/>
            <person name="Albersmeier A."/>
            <person name="Kalinowski J."/>
            <person name="Ruckert C."/>
        </authorList>
    </citation>
    <scope>NUCLEOTIDE SEQUENCE</scope>
    <source>
        <strain evidence="3">CGMCC 1.12785</strain>
    </source>
</reference>
<keyword evidence="1" id="KW-0812">Transmembrane</keyword>
<reference evidence="3" key="2">
    <citation type="submission" date="2020-09" db="EMBL/GenBank/DDBJ databases">
        <authorList>
            <person name="Sun Q."/>
            <person name="Zhou Y."/>
        </authorList>
    </citation>
    <scope>NUCLEOTIDE SEQUENCE</scope>
    <source>
        <strain evidence="3">CGMCC 1.12785</strain>
    </source>
</reference>
<dbReference type="Proteomes" id="UP000616114">
    <property type="component" value="Unassembled WGS sequence"/>
</dbReference>
<sequence length="162" mass="16615">MSQGNAAAIPAARVRQPLTETWPSLVMAAILFACSAAGLAAALSTKVGGLSSPGPGWWPALAGTAGCILSFSLAGLIVLGRQRCPADPFAETSWGRVAVFTVAISAFLAVYPLTGFLLAAIPLAFVLLRFAAGAPWVSSGVTAVVVPMALYYLFAGYLRVSL</sequence>
<name>A0A8J2TZW1_9MICO</name>
<keyword evidence="4" id="KW-1185">Reference proteome</keyword>
<dbReference type="RefSeq" id="WP_188551358.1">
    <property type="nucleotide sequence ID" value="NZ_BMFY01000012.1"/>
</dbReference>
<gene>
    <name evidence="3" type="ORF">GCM10011333_26350</name>
</gene>
<protein>
    <recommendedName>
        <fullName evidence="2">DUF1468 domain-containing protein</fullName>
    </recommendedName>
</protein>
<feature type="transmembrane region" description="Helical" evidence="1">
    <location>
        <begin position="134"/>
        <end position="154"/>
    </location>
</feature>
<feature type="transmembrane region" description="Helical" evidence="1">
    <location>
        <begin position="56"/>
        <end position="79"/>
    </location>
</feature>
<feature type="transmembrane region" description="Helical" evidence="1">
    <location>
        <begin position="99"/>
        <end position="128"/>
    </location>
</feature>
<dbReference type="EMBL" id="BMFY01000012">
    <property type="protein sequence ID" value="GGA22044.1"/>
    <property type="molecule type" value="Genomic_DNA"/>
</dbReference>
<dbReference type="Pfam" id="PF07331">
    <property type="entry name" value="TctB"/>
    <property type="match status" value="1"/>
</dbReference>